<dbReference type="EMBL" id="ML986589">
    <property type="protein sequence ID" value="KAF2267725.1"/>
    <property type="molecule type" value="Genomic_DNA"/>
</dbReference>
<comment type="caution">
    <text evidence="3">The sequence shown here is derived from an EMBL/GenBank/DDBJ whole genome shotgun (WGS) entry which is preliminary data.</text>
</comment>
<gene>
    <name evidence="3" type="ORF">CC78DRAFT_448905</name>
</gene>
<dbReference type="InterPro" id="IPR027417">
    <property type="entry name" value="P-loop_NTPase"/>
</dbReference>
<proteinExistence type="predicted"/>
<dbReference type="InterPro" id="IPR056884">
    <property type="entry name" value="NPHP3-like_N"/>
</dbReference>
<dbReference type="SUPFAM" id="SSF52540">
    <property type="entry name" value="P-loop containing nucleoside triphosphate hydrolases"/>
    <property type="match status" value="1"/>
</dbReference>
<reference evidence="4" key="1">
    <citation type="journal article" date="2020" name="Stud. Mycol.">
        <title>101 Dothideomycetes genomes: A test case for predicting lifestyles and emergence of pathogens.</title>
        <authorList>
            <person name="Haridas S."/>
            <person name="Albert R."/>
            <person name="Binder M."/>
            <person name="Bloem J."/>
            <person name="LaButti K."/>
            <person name="Salamov A."/>
            <person name="Andreopoulos B."/>
            <person name="Baker S."/>
            <person name="Barry K."/>
            <person name="Bills G."/>
            <person name="Bluhm B."/>
            <person name="Cannon C."/>
            <person name="Castanera R."/>
            <person name="Culley D."/>
            <person name="Daum C."/>
            <person name="Ezra D."/>
            <person name="Gonzalez J."/>
            <person name="Henrissat B."/>
            <person name="Kuo A."/>
            <person name="Liang C."/>
            <person name="Lipzen A."/>
            <person name="Lutzoni F."/>
            <person name="Magnuson J."/>
            <person name="Mondo S."/>
            <person name="Nolan M."/>
            <person name="Ohm R."/>
            <person name="Pangilinan J."/>
            <person name="Park H.-J."/>
            <person name="Ramirez L."/>
            <person name="Alfaro M."/>
            <person name="Sun H."/>
            <person name="Tritt A."/>
            <person name="Yoshinaga Y."/>
            <person name="Zwiers L.-H."/>
            <person name="Turgeon B."/>
            <person name="Goodwin S."/>
            <person name="Spatafora J."/>
            <person name="Crous P."/>
            <person name="Grigoriev I."/>
        </authorList>
    </citation>
    <scope>NUCLEOTIDE SEQUENCE [LARGE SCALE GENOMIC DNA]</scope>
    <source>
        <strain evidence="4">CBS 304.66</strain>
    </source>
</reference>
<sequence>VVLIHGLQGHPKKTWLYESTSFSRFKRKPGSCYWPEDLLPKDFPKIRIITYGYDSHTSHFFSGTANQTNILGHARAFIEEFEGLRQAVPRRPLVFVAHSLGGLLLKAILSQTSEAENSLSNQIVYDIFTSTVGTIFLGTPHRGSDYAQMGQIVALAAKTLQVDSTTSLLRDMKVDASVLELLNGSFIRLATRQNFTIVTFEEGRALGVPLLARDKVVPHWSAHLGLDDETEHKNVINADHRKMCRFEGAESAGYGKVKRAIERCLRDRDANILDFEFSQALRNLYTPETSLRYESIERRYSNTYEWIFTDESLGFKAWLESAEPFFWIKGKPASGKSTLMKMISNDKRVSSVLKRQDQKISIAAYFFHDRGSQLQKTLQGLMREILHTILSDIPELRSLFLKAYRRSSSYFLSGSKFEWGLRTTIPLYRDILQQNIVNASIILFIDALDEYSGNYADIVKFLRESNGINKTHLKICFSSRPEQLLLDSFIHLPGFYIHDRTKSDIREVIEATFRENPRIQRDTQSGSPLEKNKILHIQAEIARLAEGVFLWVRLIVDEILNEHTNGASIDELLDLLHSVPRELESYYDHIMANRINKKYAAEREAMFEILLSAVRRLTVKELFVTLQLIPVTDLKNFSVSLPSLEEARRRIKSRCGSLVELQFVNKSGRTDYDHPLDNFYVQFLHQTVKTWSGKNSQANGRFHNENGYSFLIKM</sequence>
<name>A0A9P4KFM3_9PLEO</name>
<feature type="non-terminal residue" evidence="3">
    <location>
        <position position="714"/>
    </location>
</feature>
<dbReference type="Gene3D" id="3.40.50.300">
    <property type="entry name" value="P-loop containing nucleotide triphosphate hydrolases"/>
    <property type="match status" value="1"/>
</dbReference>
<dbReference type="AlphaFoldDB" id="A0A9P4KFM3"/>
<evidence type="ECO:0000313" key="3">
    <source>
        <dbReference type="EMBL" id="KAF2267725.1"/>
    </source>
</evidence>
<dbReference type="SUPFAM" id="SSF53474">
    <property type="entry name" value="alpha/beta-Hydrolases"/>
    <property type="match status" value="1"/>
</dbReference>
<accession>A0A9P4KFM3</accession>
<organism evidence="3 4">
    <name type="scientific">Lojkania enalia</name>
    <dbReference type="NCBI Taxonomy" id="147567"/>
    <lineage>
        <taxon>Eukaryota</taxon>
        <taxon>Fungi</taxon>
        <taxon>Dikarya</taxon>
        <taxon>Ascomycota</taxon>
        <taxon>Pezizomycotina</taxon>
        <taxon>Dothideomycetes</taxon>
        <taxon>Pleosporomycetidae</taxon>
        <taxon>Pleosporales</taxon>
        <taxon>Pleosporales incertae sedis</taxon>
        <taxon>Lojkania</taxon>
    </lineage>
</organism>
<feature type="non-terminal residue" evidence="3">
    <location>
        <position position="1"/>
    </location>
</feature>
<dbReference type="InterPro" id="IPR029058">
    <property type="entry name" value="AB_hydrolase_fold"/>
</dbReference>
<evidence type="ECO:0000259" key="2">
    <source>
        <dbReference type="Pfam" id="PF24883"/>
    </source>
</evidence>
<dbReference type="PANTHER" id="PTHR10039:SF5">
    <property type="entry name" value="NACHT DOMAIN-CONTAINING PROTEIN"/>
    <property type="match status" value="1"/>
</dbReference>
<keyword evidence="4" id="KW-1185">Reference proteome</keyword>
<dbReference type="Proteomes" id="UP000800093">
    <property type="component" value="Unassembled WGS sequence"/>
</dbReference>
<feature type="domain" description="Nephrocystin 3-like N-terminal" evidence="2">
    <location>
        <begin position="302"/>
        <end position="480"/>
    </location>
</feature>
<dbReference type="Pfam" id="PF24883">
    <property type="entry name" value="NPHP3_N"/>
    <property type="match status" value="1"/>
</dbReference>
<dbReference type="PANTHER" id="PTHR10039">
    <property type="entry name" value="AMELOGENIN"/>
    <property type="match status" value="1"/>
</dbReference>
<dbReference type="OrthoDB" id="427518at2759"/>
<keyword evidence="1" id="KW-0677">Repeat</keyword>
<evidence type="ECO:0000313" key="4">
    <source>
        <dbReference type="Proteomes" id="UP000800093"/>
    </source>
</evidence>
<dbReference type="Gene3D" id="3.40.50.1820">
    <property type="entry name" value="alpha/beta hydrolase"/>
    <property type="match status" value="1"/>
</dbReference>
<evidence type="ECO:0000256" key="1">
    <source>
        <dbReference type="ARBA" id="ARBA00022737"/>
    </source>
</evidence>
<protein>
    <recommendedName>
        <fullName evidence="2">Nephrocystin 3-like N-terminal domain-containing protein</fullName>
    </recommendedName>
</protein>